<dbReference type="EMBL" id="JAUUDS010000001">
    <property type="protein sequence ID" value="MDP1025968.1"/>
    <property type="molecule type" value="Genomic_DNA"/>
</dbReference>
<dbReference type="PANTHER" id="PTHR41339">
    <property type="entry name" value="LIPL48"/>
    <property type="match status" value="1"/>
</dbReference>
<keyword evidence="3" id="KW-1185">Reference proteome</keyword>
<keyword evidence="1" id="KW-0732">Signal</keyword>
<name>A0ABT9EG73_9SPHN</name>
<evidence type="ECO:0008006" key="4">
    <source>
        <dbReference type="Google" id="ProtNLM"/>
    </source>
</evidence>
<proteinExistence type="predicted"/>
<gene>
    <name evidence="2" type="ORF">Q5H91_01975</name>
</gene>
<reference evidence="2 3" key="1">
    <citation type="submission" date="2023-07" db="EMBL/GenBank/DDBJ databases">
        <authorList>
            <person name="Kim M.K."/>
        </authorList>
    </citation>
    <scope>NUCLEOTIDE SEQUENCE [LARGE SCALE GENOMIC DNA]</scope>
    <source>
        <strain evidence="2 3">KR1UV-12</strain>
    </source>
</reference>
<feature type="signal peptide" evidence="1">
    <location>
        <begin position="1"/>
        <end position="26"/>
    </location>
</feature>
<evidence type="ECO:0000256" key="1">
    <source>
        <dbReference type="SAM" id="SignalP"/>
    </source>
</evidence>
<dbReference type="PROSITE" id="PS51257">
    <property type="entry name" value="PROKAR_LIPOPROTEIN"/>
    <property type="match status" value="1"/>
</dbReference>
<organism evidence="2 3">
    <name type="scientific">Sphingomonas aurea</name>
    <dbReference type="NCBI Taxonomy" id="3063994"/>
    <lineage>
        <taxon>Bacteria</taxon>
        <taxon>Pseudomonadati</taxon>
        <taxon>Pseudomonadota</taxon>
        <taxon>Alphaproteobacteria</taxon>
        <taxon>Sphingomonadales</taxon>
        <taxon>Sphingomonadaceae</taxon>
        <taxon>Sphingomonas</taxon>
    </lineage>
</organism>
<protein>
    <recommendedName>
        <fullName evidence="4">Lipoprotein</fullName>
    </recommendedName>
</protein>
<dbReference type="Proteomes" id="UP001230685">
    <property type="component" value="Unassembled WGS sequence"/>
</dbReference>
<accession>A0ABT9EG73</accession>
<dbReference type="PANTHER" id="PTHR41339:SF1">
    <property type="entry name" value="SECRETED PROTEIN"/>
    <property type="match status" value="1"/>
</dbReference>
<comment type="caution">
    <text evidence="2">The sequence shown here is derived from an EMBL/GenBank/DDBJ whole genome shotgun (WGS) entry which is preliminary data.</text>
</comment>
<sequence length="547" mass="55385">MSSFSRTTRLLMAGTACMLLASCGGADDIASPGAGTIGVVINQPAPTPTPTAAPTPAALTAAQFATATTVNNISVTADEQLALVNAGSNNVVNGFGTTLNGVYPISGASLATASNPQTVLGNSSFIQNTSYVGALSGPNDNSFSGWTCSSTAATFLNSAACSAVPSVGSGGSAASCPTGTTDDGILTAGSTNTGFRICRLPQVITTSLTLPKIAGVVYRFRGQTEVGVDVGSQGADSGVTLTIAPGVVLAADATDSANDLLLVNRGSRISAVGTADAPIIFTSQQNLFSNGVSDATQGQWGGVILLGRAPTAVCATGTGPNTAGGTSTTCQAQIEGVGNRFYGGTTQADNSGTLQYVQIRYTGIAISEGNELQGLTLGGTGSGTTIDHVQSHNSSDDGVEIFGGTTNLKYFVVTGADDDGFDVDNGWRGYMQFIIAAQKASGSTADSFATEIDSNNAEDLLPRTFGRYANFTFIQTNSAPSAIRLRGGADFAFVNGIVKTVTGATCLNIIAGETVNGQRTTVRAADQSLQDVGPPTFNSVYFQCQGR</sequence>
<dbReference type="RefSeq" id="WP_305171542.1">
    <property type="nucleotide sequence ID" value="NZ_JAUUDS010000001.1"/>
</dbReference>
<evidence type="ECO:0000313" key="3">
    <source>
        <dbReference type="Proteomes" id="UP001230685"/>
    </source>
</evidence>
<evidence type="ECO:0000313" key="2">
    <source>
        <dbReference type="EMBL" id="MDP1025968.1"/>
    </source>
</evidence>
<feature type="chain" id="PRO_5045802737" description="Lipoprotein" evidence="1">
    <location>
        <begin position="27"/>
        <end position="547"/>
    </location>
</feature>